<dbReference type="AlphaFoldDB" id="A0A7S4R278"/>
<accession>A0A7S4R278</accession>
<protein>
    <submittedName>
        <fullName evidence="1">Uncharacterized protein</fullName>
    </submittedName>
</protein>
<dbReference type="EMBL" id="HBNR01040470">
    <property type="protein sequence ID" value="CAE4598904.1"/>
    <property type="molecule type" value="Transcribed_RNA"/>
</dbReference>
<name>A0A7S4R278_9DINO</name>
<organism evidence="1">
    <name type="scientific">Alexandrium monilatum</name>
    <dbReference type="NCBI Taxonomy" id="311494"/>
    <lineage>
        <taxon>Eukaryota</taxon>
        <taxon>Sar</taxon>
        <taxon>Alveolata</taxon>
        <taxon>Dinophyceae</taxon>
        <taxon>Gonyaulacales</taxon>
        <taxon>Pyrocystaceae</taxon>
        <taxon>Alexandrium</taxon>
    </lineage>
</organism>
<proteinExistence type="predicted"/>
<reference evidence="1" key="1">
    <citation type="submission" date="2021-01" db="EMBL/GenBank/DDBJ databases">
        <authorList>
            <person name="Corre E."/>
            <person name="Pelletier E."/>
            <person name="Niang G."/>
            <person name="Scheremetjew M."/>
            <person name="Finn R."/>
            <person name="Kale V."/>
            <person name="Holt S."/>
            <person name="Cochrane G."/>
            <person name="Meng A."/>
            <person name="Brown T."/>
            <person name="Cohen L."/>
        </authorList>
    </citation>
    <scope>NUCLEOTIDE SEQUENCE</scope>
    <source>
        <strain evidence="1">CCMP3105</strain>
    </source>
</reference>
<gene>
    <name evidence="1" type="ORF">AMON00008_LOCUS28041</name>
</gene>
<sequence length="112" mass="12191">MASPPTPTVAHFAAVGLFIQIIHRWDLHSAETDSERVIALRAHTGQIGLHLRNTVEDFRRLGHAQVRPLRSRGCSIGDFPGYTFHSWDAIGTSDAAGHAQVRPCGWRGGLGA</sequence>
<evidence type="ECO:0000313" key="1">
    <source>
        <dbReference type="EMBL" id="CAE4598904.1"/>
    </source>
</evidence>